<dbReference type="EMBL" id="CADCTJ010001157">
    <property type="protein sequence ID" value="CAA9286544.1"/>
    <property type="molecule type" value="Genomic_DNA"/>
</dbReference>
<protein>
    <submittedName>
        <fullName evidence="2">Uncharacterized protein</fullName>
    </submittedName>
</protein>
<evidence type="ECO:0000256" key="1">
    <source>
        <dbReference type="SAM" id="Phobius"/>
    </source>
</evidence>
<feature type="transmembrane region" description="Helical" evidence="1">
    <location>
        <begin position="6"/>
        <end position="23"/>
    </location>
</feature>
<gene>
    <name evidence="2" type="ORF">AVDCRST_MAG95-3687</name>
</gene>
<accession>A0A6J4JST5</accession>
<proteinExistence type="predicted"/>
<feature type="non-terminal residue" evidence="2">
    <location>
        <position position="1"/>
    </location>
</feature>
<keyword evidence="1" id="KW-0472">Membrane</keyword>
<keyword evidence="1" id="KW-0812">Transmembrane</keyword>
<dbReference type="AlphaFoldDB" id="A0A6J4JST5"/>
<sequence>DQTIFPLFIFAILSASYLSYHKLSKLTNRAHQPLENSDYTFPSLQP</sequence>
<name>A0A6J4JST5_9BACT</name>
<organism evidence="2">
    <name type="scientific">uncultured Adhaeribacter sp</name>
    <dbReference type="NCBI Taxonomy" id="448109"/>
    <lineage>
        <taxon>Bacteria</taxon>
        <taxon>Pseudomonadati</taxon>
        <taxon>Bacteroidota</taxon>
        <taxon>Cytophagia</taxon>
        <taxon>Cytophagales</taxon>
        <taxon>Hymenobacteraceae</taxon>
        <taxon>Adhaeribacter</taxon>
        <taxon>environmental samples</taxon>
    </lineage>
</organism>
<evidence type="ECO:0000313" key="2">
    <source>
        <dbReference type="EMBL" id="CAA9286544.1"/>
    </source>
</evidence>
<reference evidence="2" key="1">
    <citation type="submission" date="2020-02" db="EMBL/GenBank/DDBJ databases">
        <authorList>
            <person name="Meier V. D."/>
        </authorList>
    </citation>
    <scope>NUCLEOTIDE SEQUENCE</scope>
    <source>
        <strain evidence="2">AVDCRST_MAG95</strain>
    </source>
</reference>
<keyword evidence="1" id="KW-1133">Transmembrane helix</keyword>